<name>J0D176_AURST</name>
<dbReference type="EMBL" id="JH687817">
    <property type="protein sequence ID" value="EJD39090.1"/>
    <property type="molecule type" value="Genomic_DNA"/>
</dbReference>
<dbReference type="AlphaFoldDB" id="J0D176"/>
<organism evidence="1 2">
    <name type="scientific">Auricularia subglabra (strain TFB-10046 / SS5)</name>
    <name type="common">White-rot fungus</name>
    <name type="synonym">Auricularia delicata (strain TFB10046)</name>
    <dbReference type="NCBI Taxonomy" id="717982"/>
    <lineage>
        <taxon>Eukaryota</taxon>
        <taxon>Fungi</taxon>
        <taxon>Dikarya</taxon>
        <taxon>Basidiomycota</taxon>
        <taxon>Agaricomycotina</taxon>
        <taxon>Agaricomycetes</taxon>
        <taxon>Auriculariales</taxon>
        <taxon>Auriculariaceae</taxon>
        <taxon>Auricularia</taxon>
    </lineage>
</organism>
<protein>
    <recommendedName>
        <fullName evidence="3">F-box domain-containing protein</fullName>
    </recommendedName>
</protein>
<sequence>MADSRVIQRYTQYVGCPTDFAHSKMFYRSFDFGPYPAETENVLVYCPALIRLLKSMSQLRKFKFDTFLHPEDCGEYAKIRDLFLAPGQAPRFQLKGITSLYVDEYSLFLLAICPKVNTLRLEIIDRRPDTSHIDWPLAARVRYLHLAHHSRRWEAIAEETPEFCHAITRSMPNVATLVLETIDDAQSVLPKFYGFASLETLVIPDLETLGFAFHRGWCGTPWVRPGGRERLQQLEAEALENGRREMMTLALDVFPQLRRLWIGRDEMYDLSLLRGSDALDDLAANNIQFTPAWDIVSRY</sequence>
<gene>
    <name evidence="1" type="ORF">AURDEDRAFT_128530</name>
</gene>
<accession>J0D176</accession>
<dbReference type="KEGG" id="adl:AURDEDRAFT_128530"/>
<proteinExistence type="predicted"/>
<dbReference type="InParanoid" id="J0D176"/>
<keyword evidence="2" id="KW-1185">Reference proteome</keyword>
<evidence type="ECO:0000313" key="1">
    <source>
        <dbReference type="EMBL" id="EJD39090.1"/>
    </source>
</evidence>
<reference evidence="2" key="1">
    <citation type="journal article" date="2012" name="Science">
        <title>The Paleozoic origin of enzymatic lignin decomposition reconstructed from 31 fungal genomes.</title>
        <authorList>
            <person name="Floudas D."/>
            <person name="Binder M."/>
            <person name="Riley R."/>
            <person name="Barry K."/>
            <person name="Blanchette R.A."/>
            <person name="Henrissat B."/>
            <person name="Martinez A.T."/>
            <person name="Otillar R."/>
            <person name="Spatafora J.W."/>
            <person name="Yadav J.S."/>
            <person name="Aerts A."/>
            <person name="Benoit I."/>
            <person name="Boyd A."/>
            <person name="Carlson A."/>
            <person name="Copeland A."/>
            <person name="Coutinho P.M."/>
            <person name="de Vries R.P."/>
            <person name="Ferreira P."/>
            <person name="Findley K."/>
            <person name="Foster B."/>
            <person name="Gaskell J."/>
            <person name="Glotzer D."/>
            <person name="Gorecki P."/>
            <person name="Heitman J."/>
            <person name="Hesse C."/>
            <person name="Hori C."/>
            <person name="Igarashi K."/>
            <person name="Jurgens J.A."/>
            <person name="Kallen N."/>
            <person name="Kersten P."/>
            <person name="Kohler A."/>
            <person name="Kuees U."/>
            <person name="Kumar T.K.A."/>
            <person name="Kuo A."/>
            <person name="LaButti K."/>
            <person name="Larrondo L.F."/>
            <person name="Lindquist E."/>
            <person name="Ling A."/>
            <person name="Lombard V."/>
            <person name="Lucas S."/>
            <person name="Lundell T."/>
            <person name="Martin R."/>
            <person name="McLaughlin D.J."/>
            <person name="Morgenstern I."/>
            <person name="Morin E."/>
            <person name="Murat C."/>
            <person name="Nagy L.G."/>
            <person name="Nolan M."/>
            <person name="Ohm R.A."/>
            <person name="Patyshakuliyeva A."/>
            <person name="Rokas A."/>
            <person name="Ruiz-Duenas F.J."/>
            <person name="Sabat G."/>
            <person name="Salamov A."/>
            <person name="Samejima M."/>
            <person name="Schmutz J."/>
            <person name="Slot J.C."/>
            <person name="St John F."/>
            <person name="Stenlid J."/>
            <person name="Sun H."/>
            <person name="Sun S."/>
            <person name="Syed K."/>
            <person name="Tsang A."/>
            <person name="Wiebenga A."/>
            <person name="Young D."/>
            <person name="Pisabarro A."/>
            <person name="Eastwood D.C."/>
            <person name="Martin F."/>
            <person name="Cullen D."/>
            <person name="Grigoriev I.V."/>
            <person name="Hibbett D.S."/>
        </authorList>
    </citation>
    <scope>NUCLEOTIDE SEQUENCE [LARGE SCALE GENOMIC DNA]</scope>
    <source>
        <strain evidence="2">TFB10046</strain>
    </source>
</reference>
<dbReference type="Proteomes" id="UP000006514">
    <property type="component" value="Unassembled WGS sequence"/>
</dbReference>
<evidence type="ECO:0000313" key="2">
    <source>
        <dbReference type="Proteomes" id="UP000006514"/>
    </source>
</evidence>
<evidence type="ECO:0008006" key="3">
    <source>
        <dbReference type="Google" id="ProtNLM"/>
    </source>
</evidence>